<organism evidence="1 2">
    <name type="scientific">Pseudomonas chlororaphis</name>
    <dbReference type="NCBI Taxonomy" id="587753"/>
    <lineage>
        <taxon>Bacteria</taxon>
        <taxon>Pseudomonadati</taxon>
        <taxon>Pseudomonadota</taxon>
        <taxon>Gammaproteobacteria</taxon>
        <taxon>Pseudomonadales</taxon>
        <taxon>Pseudomonadaceae</taxon>
        <taxon>Pseudomonas</taxon>
    </lineage>
</organism>
<protein>
    <submittedName>
        <fullName evidence="1">Uncharacterized protein</fullName>
    </submittedName>
</protein>
<accession>A0A0G3GRH3</accession>
<dbReference type="AlphaFoldDB" id="A0A0G3GRH3"/>
<evidence type="ECO:0000313" key="2">
    <source>
        <dbReference type="Proteomes" id="UP000035212"/>
    </source>
</evidence>
<dbReference type="PATRIC" id="fig|587753.11.peg.5424"/>
<reference evidence="1 2" key="1">
    <citation type="journal article" date="2015" name="Stand. Genomic Sci.">
        <title>Complete genome of Pseudomonas chlororaphis strain UFB2, a soil bacterium with antibacterial activity against bacterial canker pathogen of tomato.</title>
        <authorList>
            <person name="Deng P."/>
            <person name="Wang X."/>
            <person name="Baird S.M."/>
            <person name="Lu S.E."/>
        </authorList>
    </citation>
    <scope>NUCLEOTIDE SEQUENCE [LARGE SCALE GENOMIC DNA]</scope>
    <source>
        <strain evidence="1 2">UFB2</strain>
    </source>
</reference>
<evidence type="ECO:0000313" key="1">
    <source>
        <dbReference type="EMBL" id="AKK01412.1"/>
    </source>
</evidence>
<sequence>MTCILVAHLGDEVIIAADKRVTQITQDGVKIPHGDNEEKIVRTKVGVITGAGSVAMLDPVKSYVRDHGFNSPDDVLDLILHTRDSFSEFHAESPRLHADLAETSWMFTYPTVVNDQAITRFVYFHQHHSAESLCGLTEGRVMCFPGGFSLEQAQELQAELQSVVTAALDSYPIDQVRQLVASYMLTLISQVSAISETVSSTCDIALVKGNEVMIAMSFRAGDQALTFAPMALTVLD</sequence>
<dbReference type="Proteomes" id="UP000035212">
    <property type="component" value="Chromosome"/>
</dbReference>
<dbReference type="EMBL" id="CP011020">
    <property type="protein sequence ID" value="AKK01412.1"/>
    <property type="molecule type" value="Genomic_DNA"/>
</dbReference>
<reference evidence="2" key="2">
    <citation type="submission" date="2015-03" db="EMBL/GenBank/DDBJ databases">
        <authorList>
            <person name="Deng P."/>
            <person name="Lu S."/>
        </authorList>
    </citation>
    <scope>NUCLEOTIDE SEQUENCE [LARGE SCALE GENOMIC DNA]</scope>
    <source>
        <strain evidence="2">UFB2</strain>
    </source>
</reference>
<name>A0A0G3GRH3_9PSED</name>
<proteinExistence type="predicted"/>
<gene>
    <name evidence="1" type="ORF">VM99_26390</name>
</gene>